<evidence type="ECO:0000256" key="1">
    <source>
        <dbReference type="ARBA" id="ARBA00022801"/>
    </source>
</evidence>
<dbReference type="Pfam" id="PF02018">
    <property type="entry name" value="CBM_4_9"/>
    <property type="match status" value="1"/>
</dbReference>
<name>A0ABV5W390_9BACL</name>
<keyword evidence="5" id="KW-1185">Reference proteome</keyword>
<dbReference type="SUPFAM" id="SSF49265">
    <property type="entry name" value="Fibronectin type III"/>
    <property type="match status" value="1"/>
</dbReference>
<dbReference type="InterPro" id="IPR008964">
    <property type="entry name" value="Invasin/intimin_cell_adhesion"/>
</dbReference>
<dbReference type="SUPFAM" id="SSF49373">
    <property type="entry name" value="Invasin/intimin cell-adhesion fragments"/>
    <property type="match status" value="2"/>
</dbReference>
<dbReference type="PROSITE" id="PS50853">
    <property type="entry name" value="FN3"/>
    <property type="match status" value="1"/>
</dbReference>
<dbReference type="Gene3D" id="2.60.40.2700">
    <property type="match status" value="2"/>
</dbReference>
<dbReference type="Pfam" id="PF00041">
    <property type="entry name" value="fn3"/>
    <property type="match status" value="1"/>
</dbReference>
<feature type="transmembrane region" description="Helical" evidence="2">
    <location>
        <begin position="48"/>
        <end position="68"/>
    </location>
</feature>
<evidence type="ECO:0000313" key="4">
    <source>
        <dbReference type="EMBL" id="MFB9754886.1"/>
    </source>
</evidence>
<keyword evidence="2" id="KW-0812">Transmembrane</keyword>
<protein>
    <submittedName>
        <fullName evidence="4">Ig-like domain-containing protein</fullName>
    </submittedName>
</protein>
<dbReference type="SUPFAM" id="SSF49785">
    <property type="entry name" value="Galactose-binding domain-like"/>
    <property type="match status" value="1"/>
</dbReference>
<dbReference type="InterPro" id="IPR003961">
    <property type="entry name" value="FN3_dom"/>
</dbReference>
<organism evidence="4 5">
    <name type="scientific">Paenibacillus hodogayensis</name>
    <dbReference type="NCBI Taxonomy" id="279208"/>
    <lineage>
        <taxon>Bacteria</taxon>
        <taxon>Bacillati</taxon>
        <taxon>Bacillota</taxon>
        <taxon>Bacilli</taxon>
        <taxon>Bacillales</taxon>
        <taxon>Paenibacillaceae</taxon>
        <taxon>Paenibacillus</taxon>
    </lineage>
</organism>
<dbReference type="SMART" id="SM00060">
    <property type="entry name" value="FN3"/>
    <property type="match status" value="1"/>
</dbReference>
<proteinExistence type="predicted"/>
<dbReference type="EMBL" id="JBHMAG010000016">
    <property type="protein sequence ID" value="MFB9754886.1"/>
    <property type="molecule type" value="Genomic_DNA"/>
</dbReference>
<feature type="domain" description="Fibronectin type-III" evidence="3">
    <location>
        <begin position="1514"/>
        <end position="1600"/>
    </location>
</feature>
<dbReference type="SMART" id="SM00635">
    <property type="entry name" value="BID_2"/>
    <property type="match status" value="2"/>
</dbReference>
<dbReference type="InterPro" id="IPR008979">
    <property type="entry name" value="Galactose-bd-like_sf"/>
</dbReference>
<keyword evidence="1" id="KW-0378">Hydrolase</keyword>
<dbReference type="Gene3D" id="2.60.120.260">
    <property type="entry name" value="Galactose-binding domain-like"/>
    <property type="match status" value="1"/>
</dbReference>
<dbReference type="Pfam" id="PF21231">
    <property type="entry name" value="GH141_M"/>
    <property type="match status" value="1"/>
</dbReference>
<evidence type="ECO:0000256" key="2">
    <source>
        <dbReference type="SAM" id="Phobius"/>
    </source>
</evidence>
<dbReference type="RefSeq" id="WP_344909892.1">
    <property type="nucleotide sequence ID" value="NZ_BAAAYO010000008.1"/>
</dbReference>
<dbReference type="SMART" id="SM00710">
    <property type="entry name" value="PbH1"/>
    <property type="match status" value="4"/>
</dbReference>
<dbReference type="InterPro" id="IPR006626">
    <property type="entry name" value="PbH1"/>
</dbReference>
<dbReference type="InterPro" id="IPR003343">
    <property type="entry name" value="Big_2"/>
</dbReference>
<evidence type="ECO:0000313" key="5">
    <source>
        <dbReference type="Proteomes" id="UP001589619"/>
    </source>
</evidence>
<dbReference type="InterPro" id="IPR011050">
    <property type="entry name" value="Pectin_lyase_fold/virulence"/>
</dbReference>
<dbReference type="Gene3D" id="2.160.20.10">
    <property type="entry name" value="Single-stranded right-handed beta-helix, Pectin lyase-like"/>
    <property type="match status" value="2"/>
</dbReference>
<sequence length="1654" mass="176385">MSNRDWTNVRLLAQEGMEALGLQTVQGLLTIEQRSETKVKPAIKSASFLLPCMLAVLVTAGSFGATTAHAATNMIRNPGFEEDLSGWTTTVSGTLTRDTTERFAGNASVKIGRPGAYSGSVGQNGLSFEPGKAYYFSAAVKRTEGTGTVGLYLTQTGNKWGPSTYPAMVTGTVVTAWTQLRGIQTFPTQPNNAGDGYVYDNARFYVQHADSNEPKNAAGRYSDFYVDDVVVEPVQPTTVVVTGSASVAIPLPGNAAKTYAYVKTVKNQLGTTEAVTAEQVVWSLAGTPGGVSIDRQTGLLTVNDSASAGSIAVNAVSDTNSSAAGQMAVTLAASTPDSVPKAPTASNVLVGGLVQPGRTLTASYDYEDTNGDREAGTTLSWYAGLAANGAFTLIPDSASRQYTVSGDDLGKYLKFAVTPRTAAAPTTGDTMYSEPMLVVPSAAPAAGNVRISGAASIGHTLTGLYEYAESDRDPEAGSTFRWLISDSKEGSYVPIAGSTAKKLSLAPDMEGKFVKFEVTPADAFDRGNAYSSAPSERIDAGPYWVYYVDPVRGDDENSGNLEHPFRTIQRARDKVRTLSGAMTSDITVFLRGGTYRQPYEFRDEVLYNRDKTVSETRTIKAGTLTFDERDSGHNGFTVHYKAFPGEKPVISGGRAITGWTLHDASKNIYKANGGGNLDTRQLYVNGVRAVRARSAGGLAQATNSATGHTTTDTFLAGWNNIKDIEMVYKEKWTSPRSKVDSITVKNGIANIVMQQPGWYFARNKGGTSATNPWYYENAYELLDEEGEWYYDRTTGDFYYKPRAGENLATAEVIAPELEELVNIQGSSLDDVVSHLTFSGISFQYATWLRPSTKNGLSDAQNNYIREWGVSADYLIRGAVNVQNAHFVTFEGNQFTRLGSIGLRTADGTQDSLIAGNTFTDISGSAIAVGDVSNDQKQTTDPRKLNRNNDVLNNYIHNIGVEYYSSAGISAGYAIDMDISHNEIGNIPYSGIHAGYGWSISPSSNLRNMRIQNNLIYDVMQKLNDGGNIYTLGTTGGSAGQPSLISGNYLVRDHDVGQGAIYFDEGSNYWNATDNVIETAPNFLHVWTPTAQNIAVDRTYTNTPKFVNNSATTTLTNTRLFEAADWPSAALSIIKNAGLEAAYKHLRPSEPIAKVFIRETSLASGQTAPLQIEAALGGSGAVVDPSGSSLSFTSNNPDVATIDGSGVVTAVGTGIATLTAQSNGSTIPVVQAIYVNDVYDGLTVSNERPALMVDQTSKLEVSSITKLGRQRQISALTFESAAPEVATVDVNGKVSAVSLGTAAIRITAVIEGTTESGTVSIQVVNEPASNIVKDTNYWYISDTGKKTVSNGALTMNTPSGFAAFQGKRYGDELLKMNMSINDTAGWHALSFRSAKGDQSYSEPTNDAYMIVFSPTGVELHRFNKGTRTVLYGTIAGFTPKFGGTLPNAYMSYGTTHLVEYGALNTANGVRIILEVDGHRVIDCVDSFEGRITAPGFAGLYARTGSITLSDYRPEPPIHLRAAAKSANSIELAWDASPSNTGTVQYTVYGGDGTVVGSTYGYSLSIAGLQPATGYTFYVKSTNAKGFVSDASPTIAVTTEAVALLPAGLAYPSVSANTLVSGKSVNGMGLALMKATDELGGSRDKVRKTGYHILRN</sequence>
<dbReference type="Proteomes" id="UP001589619">
    <property type="component" value="Unassembled WGS sequence"/>
</dbReference>
<dbReference type="InterPro" id="IPR036116">
    <property type="entry name" value="FN3_sf"/>
</dbReference>
<dbReference type="Pfam" id="PF02368">
    <property type="entry name" value="Big_2"/>
    <property type="match status" value="1"/>
</dbReference>
<dbReference type="PANTHER" id="PTHR36453">
    <property type="entry name" value="SECRETED PROTEIN-RELATED"/>
    <property type="match status" value="1"/>
</dbReference>
<evidence type="ECO:0000259" key="3">
    <source>
        <dbReference type="PROSITE" id="PS50853"/>
    </source>
</evidence>
<dbReference type="Gene3D" id="2.60.40.1080">
    <property type="match status" value="2"/>
</dbReference>
<dbReference type="CDD" id="cd00063">
    <property type="entry name" value="FN3"/>
    <property type="match status" value="1"/>
</dbReference>
<accession>A0ABV5W390</accession>
<dbReference type="InterPro" id="IPR048482">
    <property type="entry name" value="GH141_ins"/>
</dbReference>
<keyword evidence="2" id="KW-1133">Transmembrane helix</keyword>
<dbReference type="InterPro" id="IPR003305">
    <property type="entry name" value="CenC_carb-bd"/>
</dbReference>
<comment type="caution">
    <text evidence="4">The sequence shown here is derived from an EMBL/GenBank/DDBJ whole genome shotgun (WGS) entry which is preliminary data.</text>
</comment>
<reference evidence="4 5" key="1">
    <citation type="submission" date="2024-09" db="EMBL/GenBank/DDBJ databases">
        <authorList>
            <person name="Sun Q."/>
            <person name="Mori K."/>
        </authorList>
    </citation>
    <scope>NUCLEOTIDE SEQUENCE [LARGE SCALE GENOMIC DNA]</scope>
    <source>
        <strain evidence="4 5">JCM 12520</strain>
    </source>
</reference>
<dbReference type="InterPro" id="IPR013783">
    <property type="entry name" value="Ig-like_fold"/>
</dbReference>
<dbReference type="Gene3D" id="2.60.40.10">
    <property type="entry name" value="Immunoglobulins"/>
    <property type="match status" value="1"/>
</dbReference>
<gene>
    <name evidence="4" type="ORF">ACFFNY_25210</name>
</gene>
<dbReference type="SUPFAM" id="SSF51126">
    <property type="entry name" value="Pectin lyase-like"/>
    <property type="match status" value="1"/>
</dbReference>
<dbReference type="InterPro" id="IPR012334">
    <property type="entry name" value="Pectin_lyas_fold"/>
</dbReference>
<keyword evidence="2" id="KW-0472">Membrane</keyword>
<dbReference type="PANTHER" id="PTHR36453:SF1">
    <property type="entry name" value="RIGHT HANDED BETA HELIX DOMAIN-CONTAINING PROTEIN"/>
    <property type="match status" value="1"/>
</dbReference>